<name>A0A814AX95_9BILA</name>
<keyword evidence="2" id="KW-1185">Reference proteome</keyword>
<proteinExistence type="predicted"/>
<protein>
    <submittedName>
        <fullName evidence="1">Uncharacterized protein</fullName>
    </submittedName>
</protein>
<sequence length="90" mass="10263">MSADEFLNQEISEQTAESLSDDYILEMVKSSNSMSTLDGKDEAETDNFETEEISKEYNETVSEQIIDLKNLLADLNLTNLKQSNLDFFLK</sequence>
<comment type="caution">
    <text evidence="1">The sequence shown here is derived from an EMBL/GenBank/DDBJ whole genome shotgun (WGS) entry which is preliminary data.</text>
</comment>
<dbReference type="EMBL" id="CAJNOC010002216">
    <property type="protein sequence ID" value="CAF0919753.1"/>
    <property type="molecule type" value="Genomic_DNA"/>
</dbReference>
<evidence type="ECO:0000313" key="1">
    <source>
        <dbReference type="EMBL" id="CAF0919753.1"/>
    </source>
</evidence>
<accession>A0A814AX95</accession>
<evidence type="ECO:0000313" key="2">
    <source>
        <dbReference type="Proteomes" id="UP000663879"/>
    </source>
</evidence>
<organism evidence="1 2">
    <name type="scientific">Brachionus calyciflorus</name>
    <dbReference type="NCBI Taxonomy" id="104777"/>
    <lineage>
        <taxon>Eukaryota</taxon>
        <taxon>Metazoa</taxon>
        <taxon>Spiralia</taxon>
        <taxon>Gnathifera</taxon>
        <taxon>Rotifera</taxon>
        <taxon>Eurotatoria</taxon>
        <taxon>Monogononta</taxon>
        <taxon>Pseudotrocha</taxon>
        <taxon>Ploima</taxon>
        <taxon>Brachionidae</taxon>
        <taxon>Brachionus</taxon>
    </lineage>
</organism>
<gene>
    <name evidence="1" type="ORF">OXX778_LOCUS12323</name>
</gene>
<dbReference type="AlphaFoldDB" id="A0A814AX95"/>
<reference evidence="1" key="1">
    <citation type="submission" date="2021-02" db="EMBL/GenBank/DDBJ databases">
        <authorList>
            <person name="Nowell W R."/>
        </authorList>
    </citation>
    <scope>NUCLEOTIDE SEQUENCE</scope>
    <source>
        <strain evidence="1">Ploen Becks lab</strain>
    </source>
</reference>
<dbReference type="Proteomes" id="UP000663879">
    <property type="component" value="Unassembled WGS sequence"/>
</dbReference>